<reference evidence="2" key="1">
    <citation type="submission" date="2021-07" db="EMBL/GenBank/DDBJ databases">
        <title>Complete genome sequencing of a Clostridium isolate.</title>
        <authorList>
            <person name="Ueki A."/>
            <person name="Tonouchi A."/>
        </authorList>
    </citation>
    <scope>NUCLEOTIDE SEQUENCE [LARGE SCALE GENOMIC DNA]</scope>
    <source>
        <strain evidence="2">C5S11</strain>
    </source>
</reference>
<evidence type="ECO:0000313" key="2">
    <source>
        <dbReference type="Proteomes" id="UP000824633"/>
    </source>
</evidence>
<keyword evidence="2" id="KW-1185">Reference proteome</keyword>
<dbReference type="EMBL" id="AP024849">
    <property type="protein sequence ID" value="BCZ48151.1"/>
    <property type="molecule type" value="Genomic_DNA"/>
</dbReference>
<proteinExistence type="predicted"/>
<gene>
    <name evidence="1" type="ORF">psyc5s11_42180</name>
</gene>
<evidence type="ECO:0000313" key="1">
    <source>
        <dbReference type="EMBL" id="BCZ48151.1"/>
    </source>
</evidence>
<accession>A0ABM7T838</accession>
<protein>
    <submittedName>
        <fullName evidence="1">Uncharacterized protein</fullName>
    </submittedName>
</protein>
<organism evidence="1 2">
    <name type="scientific">Clostridium gelidum</name>
    <dbReference type="NCBI Taxonomy" id="704125"/>
    <lineage>
        <taxon>Bacteria</taxon>
        <taxon>Bacillati</taxon>
        <taxon>Bacillota</taxon>
        <taxon>Clostridia</taxon>
        <taxon>Eubacteriales</taxon>
        <taxon>Clostridiaceae</taxon>
        <taxon>Clostridium</taxon>
    </lineage>
</organism>
<dbReference type="Proteomes" id="UP000824633">
    <property type="component" value="Chromosome"/>
</dbReference>
<sequence>MIFHIIYDCNSVNIKIREMDQSNIDEFNQEQQEIKSRKYNYNLLFLKIWHNKDTGKYFIINK</sequence>
<name>A0ABM7T838_9CLOT</name>